<evidence type="ECO:0000256" key="4">
    <source>
        <dbReference type="ARBA" id="ARBA00007439"/>
    </source>
</evidence>
<dbReference type="Pfam" id="PF04131">
    <property type="entry name" value="NanE"/>
    <property type="match status" value="1"/>
</dbReference>
<dbReference type="HAMAP" id="MF_01235">
    <property type="entry name" value="ManNAc6P_epimer"/>
    <property type="match status" value="1"/>
</dbReference>
<keyword evidence="6 7" id="KW-0119">Carbohydrate metabolism</keyword>
<dbReference type="PANTHER" id="PTHR36204">
    <property type="entry name" value="N-ACETYLMANNOSAMINE-6-PHOSPHATE 2-EPIMERASE-RELATED"/>
    <property type="match status" value="1"/>
</dbReference>
<dbReference type="NCBIfam" id="NF002231">
    <property type="entry name" value="PRK01130.1"/>
    <property type="match status" value="1"/>
</dbReference>
<name>A0A9D2D385_9FIRM</name>
<evidence type="ECO:0000313" key="9">
    <source>
        <dbReference type="Proteomes" id="UP000824024"/>
    </source>
</evidence>
<comment type="caution">
    <text evidence="8">The sequence shown here is derived from an EMBL/GenBank/DDBJ whole genome shotgun (WGS) entry which is preliminary data.</text>
</comment>
<evidence type="ECO:0000256" key="3">
    <source>
        <dbReference type="ARBA" id="ARBA00005081"/>
    </source>
</evidence>
<evidence type="ECO:0000256" key="5">
    <source>
        <dbReference type="ARBA" id="ARBA00023235"/>
    </source>
</evidence>
<dbReference type="SUPFAM" id="SSF51366">
    <property type="entry name" value="Ribulose-phoshate binding barrel"/>
    <property type="match status" value="1"/>
</dbReference>
<dbReference type="EMBL" id="DXCH01000204">
    <property type="protein sequence ID" value="HIZ07733.1"/>
    <property type="molecule type" value="Genomic_DNA"/>
</dbReference>
<dbReference type="CDD" id="cd04729">
    <property type="entry name" value="NanE"/>
    <property type="match status" value="1"/>
</dbReference>
<evidence type="ECO:0000256" key="1">
    <source>
        <dbReference type="ARBA" id="ARBA00000056"/>
    </source>
</evidence>
<evidence type="ECO:0000256" key="7">
    <source>
        <dbReference type="HAMAP-Rule" id="MF_01235"/>
    </source>
</evidence>
<comment type="similarity">
    <text evidence="4 7">Belongs to the NanE family.</text>
</comment>
<dbReference type="InterPro" id="IPR011060">
    <property type="entry name" value="RibuloseP-bd_barrel"/>
</dbReference>
<accession>A0A9D2D385</accession>
<dbReference type="AlphaFoldDB" id="A0A9D2D385"/>
<dbReference type="Proteomes" id="UP000824024">
    <property type="component" value="Unassembled WGS sequence"/>
</dbReference>
<dbReference type="Gene3D" id="3.20.20.70">
    <property type="entry name" value="Aldolase class I"/>
    <property type="match status" value="1"/>
</dbReference>
<dbReference type="InterPro" id="IPR007260">
    <property type="entry name" value="NanE"/>
</dbReference>
<reference evidence="8" key="2">
    <citation type="submission" date="2021-04" db="EMBL/GenBank/DDBJ databases">
        <authorList>
            <person name="Gilroy R."/>
        </authorList>
    </citation>
    <scope>NUCLEOTIDE SEQUENCE</scope>
    <source>
        <strain evidence="8">CHK192-9172</strain>
    </source>
</reference>
<evidence type="ECO:0000256" key="6">
    <source>
        <dbReference type="ARBA" id="ARBA00023277"/>
    </source>
</evidence>
<sequence>MNKEQKKLIERLTGGLVVSCQAFANEPLYSVDIMVKLAIAAQQGGAAAIRASWPENISAIRKNVDLPIFGINKIMPENYNKMRDVIITPTLRAAQAIYYAGSDIIAVDATLRCGRTREDIIHLIREIKENLDVLVMGEVSVLEEGLLAEEAGADIIATTIAGYTEYSKHIEEPDYELVEELVKNTAVPVNAEGRFHRPEQVKRAFECGAWTVTVGSAITRPHFITQQFVKGMK</sequence>
<dbReference type="GO" id="GO:0006053">
    <property type="term" value="P:N-acetylmannosamine catabolic process"/>
    <property type="evidence" value="ECO:0007669"/>
    <property type="project" value="TreeGrafter"/>
</dbReference>
<evidence type="ECO:0000313" key="8">
    <source>
        <dbReference type="EMBL" id="HIZ07733.1"/>
    </source>
</evidence>
<keyword evidence="5 7" id="KW-0413">Isomerase</keyword>
<protein>
    <recommendedName>
        <fullName evidence="7">Putative N-acetylmannosamine-6-phosphate 2-epimerase</fullName>
        <ecNumber evidence="7">5.1.3.9</ecNumber>
    </recommendedName>
    <alternativeName>
        <fullName evidence="7">ManNAc-6-P epimerase</fullName>
    </alternativeName>
</protein>
<comment type="function">
    <text evidence="2 7">Converts N-acetylmannosamine-6-phosphate (ManNAc-6-P) to N-acetylglucosamine-6-phosphate (GlcNAc-6-P).</text>
</comment>
<proteinExistence type="inferred from homology"/>
<evidence type="ECO:0000256" key="2">
    <source>
        <dbReference type="ARBA" id="ARBA00002147"/>
    </source>
</evidence>
<dbReference type="GO" id="GO:0019262">
    <property type="term" value="P:N-acetylneuraminate catabolic process"/>
    <property type="evidence" value="ECO:0007669"/>
    <property type="project" value="UniProtKB-UniRule"/>
</dbReference>
<organism evidence="8 9">
    <name type="scientific">Candidatus Eubacterium avistercoris</name>
    <dbReference type="NCBI Taxonomy" id="2838567"/>
    <lineage>
        <taxon>Bacteria</taxon>
        <taxon>Bacillati</taxon>
        <taxon>Bacillota</taxon>
        <taxon>Clostridia</taxon>
        <taxon>Eubacteriales</taxon>
        <taxon>Eubacteriaceae</taxon>
        <taxon>Eubacterium</taxon>
    </lineage>
</organism>
<reference evidence="8" key="1">
    <citation type="journal article" date="2021" name="PeerJ">
        <title>Extensive microbial diversity within the chicken gut microbiome revealed by metagenomics and culture.</title>
        <authorList>
            <person name="Gilroy R."/>
            <person name="Ravi A."/>
            <person name="Getino M."/>
            <person name="Pursley I."/>
            <person name="Horton D.L."/>
            <person name="Alikhan N.F."/>
            <person name="Baker D."/>
            <person name="Gharbi K."/>
            <person name="Hall N."/>
            <person name="Watson M."/>
            <person name="Adriaenssens E.M."/>
            <person name="Foster-Nyarko E."/>
            <person name="Jarju S."/>
            <person name="Secka A."/>
            <person name="Antonio M."/>
            <person name="Oren A."/>
            <person name="Chaudhuri R.R."/>
            <person name="La Ragione R."/>
            <person name="Hildebrand F."/>
            <person name="Pallen M.J."/>
        </authorList>
    </citation>
    <scope>NUCLEOTIDE SEQUENCE</scope>
    <source>
        <strain evidence="8">CHK192-9172</strain>
    </source>
</reference>
<comment type="pathway">
    <text evidence="3 7">Amino-sugar metabolism; N-acetylneuraminate degradation; D-fructose 6-phosphate from N-acetylneuraminate: step 3/5.</text>
</comment>
<dbReference type="GO" id="GO:0047465">
    <property type="term" value="F:N-acylglucosamine-6-phosphate 2-epimerase activity"/>
    <property type="evidence" value="ECO:0007669"/>
    <property type="project" value="UniProtKB-EC"/>
</dbReference>
<comment type="catalytic activity">
    <reaction evidence="1 7">
        <text>an N-acyl-D-glucosamine 6-phosphate = an N-acyl-D-mannosamine 6-phosphate</text>
        <dbReference type="Rhea" id="RHEA:23932"/>
        <dbReference type="ChEBI" id="CHEBI:57599"/>
        <dbReference type="ChEBI" id="CHEBI:57666"/>
        <dbReference type="EC" id="5.1.3.9"/>
    </reaction>
</comment>
<dbReference type="GO" id="GO:0005975">
    <property type="term" value="P:carbohydrate metabolic process"/>
    <property type="evidence" value="ECO:0007669"/>
    <property type="project" value="UniProtKB-UniRule"/>
</dbReference>
<dbReference type="GO" id="GO:0005829">
    <property type="term" value="C:cytosol"/>
    <property type="evidence" value="ECO:0007669"/>
    <property type="project" value="TreeGrafter"/>
</dbReference>
<gene>
    <name evidence="7" type="primary">nanE</name>
    <name evidence="8" type="ORF">IAA08_07350</name>
</gene>
<dbReference type="PANTHER" id="PTHR36204:SF1">
    <property type="entry name" value="N-ACETYLMANNOSAMINE-6-PHOSPHATE 2-EPIMERASE-RELATED"/>
    <property type="match status" value="1"/>
</dbReference>
<dbReference type="EC" id="5.1.3.9" evidence="7"/>
<dbReference type="InterPro" id="IPR013785">
    <property type="entry name" value="Aldolase_TIM"/>
</dbReference>